<name>A0A941J0P8_9BACT</name>
<dbReference type="PANTHER" id="PTHR30576:SF0">
    <property type="entry name" value="UNDECAPRENYL-PHOSPHATE N-ACETYLGALACTOSAMINYL 1-PHOSPHATE TRANSFERASE-RELATED"/>
    <property type="match status" value="1"/>
</dbReference>
<comment type="similarity">
    <text evidence="1">Belongs to the bacterial sugar transferase family.</text>
</comment>
<evidence type="ECO:0000313" key="3">
    <source>
        <dbReference type="EMBL" id="MBR8537507.1"/>
    </source>
</evidence>
<evidence type="ECO:0000259" key="2">
    <source>
        <dbReference type="Pfam" id="PF02397"/>
    </source>
</evidence>
<dbReference type="PANTHER" id="PTHR30576">
    <property type="entry name" value="COLANIC BIOSYNTHESIS UDP-GLUCOSE LIPID CARRIER TRANSFERASE"/>
    <property type="match status" value="1"/>
</dbReference>
<dbReference type="Proteomes" id="UP000679220">
    <property type="component" value="Unassembled WGS sequence"/>
</dbReference>
<dbReference type="GO" id="GO:0016780">
    <property type="term" value="F:phosphotransferase activity, for other substituted phosphate groups"/>
    <property type="evidence" value="ECO:0007669"/>
    <property type="project" value="TreeGrafter"/>
</dbReference>
<organism evidence="3 4">
    <name type="scientific">Carboxylicivirga sediminis</name>
    <dbReference type="NCBI Taxonomy" id="2006564"/>
    <lineage>
        <taxon>Bacteria</taxon>
        <taxon>Pseudomonadati</taxon>
        <taxon>Bacteroidota</taxon>
        <taxon>Bacteroidia</taxon>
        <taxon>Marinilabiliales</taxon>
        <taxon>Marinilabiliaceae</taxon>
        <taxon>Carboxylicivirga</taxon>
    </lineage>
</organism>
<dbReference type="RefSeq" id="WP_212192532.1">
    <property type="nucleotide sequence ID" value="NZ_JAGTAR010000033.1"/>
</dbReference>
<accession>A0A941J0P8</accession>
<dbReference type="AlphaFoldDB" id="A0A941J0P8"/>
<reference evidence="3" key="2">
    <citation type="submission" date="2021-04" db="EMBL/GenBank/DDBJ databases">
        <authorList>
            <person name="Zhang T."/>
            <person name="Zhang Y."/>
            <person name="Lu D."/>
            <person name="Zuo D."/>
            <person name="Du Z."/>
        </authorList>
    </citation>
    <scope>NUCLEOTIDE SEQUENCE</scope>
    <source>
        <strain evidence="3">JR1</strain>
    </source>
</reference>
<gene>
    <name evidence="3" type="ORF">KDU71_18200</name>
</gene>
<keyword evidence="3" id="KW-0808">Transferase</keyword>
<dbReference type="EMBL" id="JAGTAR010000033">
    <property type="protein sequence ID" value="MBR8537507.1"/>
    <property type="molecule type" value="Genomic_DNA"/>
</dbReference>
<dbReference type="Pfam" id="PF02397">
    <property type="entry name" value="Bac_transf"/>
    <property type="match status" value="1"/>
</dbReference>
<comment type="caution">
    <text evidence="3">The sequence shown here is derived from an EMBL/GenBank/DDBJ whole genome shotgun (WGS) entry which is preliminary data.</text>
</comment>
<feature type="domain" description="Bacterial sugar transferase" evidence="2">
    <location>
        <begin position="222"/>
        <end position="353"/>
    </location>
</feature>
<evidence type="ECO:0000313" key="4">
    <source>
        <dbReference type="Proteomes" id="UP000679220"/>
    </source>
</evidence>
<dbReference type="InterPro" id="IPR003362">
    <property type="entry name" value="Bact_transf"/>
</dbReference>
<evidence type="ECO:0000256" key="1">
    <source>
        <dbReference type="ARBA" id="ARBA00006464"/>
    </source>
</evidence>
<proteinExistence type="inferred from homology"/>
<protein>
    <submittedName>
        <fullName evidence="3">Sugar transferase</fullName>
    </submittedName>
</protein>
<reference evidence="3" key="1">
    <citation type="journal article" date="2018" name="Int. J. Syst. Evol. Microbiol.">
        <title>Carboxylicivirga sediminis sp. nov., isolated from coastal sediment.</title>
        <authorList>
            <person name="Wang F.Q."/>
            <person name="Ren L.H."/>
            <person name="Zou R.J."/>
            <person name="Sun Y.Z."/>
            <person name="Liu X.J."/>
            <person name="Jiang F."/>
            <person name="Liu L.J."/>
        </authorList>
    </citation>
    <scope>NUCLEOTIDE SEQUENCE</scope>
    <source>
        <strain evidence="3">JR1</strain>
    </source>
</reference>
<keyword evidence="4" id="KW-1185">Reference proteome</keyword>
<sequence length="383" mass="44760">MRSVESISAIGVSHELERTTVSELEFVPVQKKRANKSEVIKEQLLKKLDIKVYDYLTQHVVPERDSVRILDVNHPTYLHQSDFASVRCLINVHQVNNVRYINKFLNKVNECLPDAGLFIGCIETIRIRKHKLFAVNNNIFKHLYWFFCFFFHRVMPKIKHLQKLYYFITGAKYRWLTMAEMLGRLVSCGFDIIEYKELDGKLYFVVMKTHSPDHNQKPSYGPVFPMKRVGKNGKIIKVYKLRTMHPYSEYLQDYVVKLNGYNKVGKPANDFRLADWGRTLRKYWLDEMPQILNVITGSMAIVGLRPLSQTRFNELPKDVQEKRIKFKPGCIPPYVALNMPDSKENIEAERIYMAAKEKAPFLTDVKYFGMALFNILSGKIKSS</sequence>